<gene>
    <name evidence="1" type="ordered locus">CAB838</name>
</gene>
<reference evidence="1 2" key="1">
    <citation type="journal article" date="2005" name="Genome Res.">
        <title>The Chlamydophila abortus genome sequence reveals an array of variable proteins that contribute to interspecies variation.</title>
        <authorList>
            <person name="Thomson N.R."/>
            <person name="Yeats C."/>
            <person name="Bell K."/>
            <person name="Holden M.T.G."/>
            <person name="Bentley S.D."/>
            <person name="Livingstone M."/>
            <person name="Cerdeno-Tarraga A.M."/>
            <person name="Harris B."/>
            <person name="Doggett J."/>
            <person name="Ormond D."/>
            <person name="Mungal K."/>
            <person name="Clarke K."/>
            <person name="Feltwell T."/>
            <person name="Hance Z."/>
            <person name="Sanders M."/>
            <person name="Quail M.A."/>
            <person name="Price C."/>
            <person name="Parkhill J."/>
            <person name="Longbottom D."/>
        </authorList>
    </citation>
    <scope>NUCLEOTIDE SEQUENCE [LARGE SCALE GENOMIC DNA]</scope>
    <source>
        <strain evidence="2">DSM 27085 / S26/3</strain>
    </source>
</reference>
<evidence type="ECO:0000313" key="2">
    <source>
        <dbReference type="Proteomes" id="UP000001012"/>
    </source>
</evidence>
<protein>
    <submittedName>
        <fullName evidence="1">Uncharacterized protein</fullName>
    </submittedName>
</protein>
<dbReference type="KEGG" id="cab:CAB838"/>
<organism evidence="1 2">
    <name type="scientific">Chlamydia abortus (strain DSM 27085 / S26/3)</name>
    <name type="common">Chlamydophila abortus</name>
    <dbReference type="NCBI Taxonomy" id="218497"/>
    <lineage>
        <taxon>Bacteria</taxon>
        <taxon>Pseudomonadati</taxon>
        <taxon>Chlamydiota</taxon>
        <taxon>Chlamydiia</taxon>
        <taxon>Chlamydiales</taxon>
        <taxon>Chlamydiaceae</taxon>
        <taxon>Chlamydia/Chlamydophila group</taxon>
        <taxon>Chlamydia</taxon>
    </lineage>
</organism>
<sequence>MCKKYDFLRFRGMGTKKIKELSAEAELLKKLRDQALALEEQKKRQVWIEKLIAMPESTRDLSHCEIPDTPEVFRAIAEKICEEGV</sequence>
<dbReference type="Proteomes" id="UP000001012">
    <property type="component" value="Chromosome"/>
</dbReference>
<name>Q5L516_CHLAB</name>
<keyword evidence="2" id="KW-1185">Reference proteome</keyword>
<accession>Q5L516</accession>
<dbReference type="HOGENOM" id="CLU_201028_0_0_0"/>
<proteinExistence type="predicted"/>
<dbReference type="EMBL" id="CR848038">
    <property type="protein sequence ID" value="CAH64279.1"/>
    <property type="molecule type" value="Genomic_DNA"/>
</dbReference>
<dbReference type="AlphaFoldDB" id="Q5L516"/>
<evidence type="ECO:0000313" key="1">
    <source>
        <dbReference type="EMBL" id="CAH64279.1"/>
    </source>
</evidence>